<dbReference type="Pfam" id="PF14398">
    <property type="entry name" value="ATPgrasp_YheCD"/>
    <property type="match status" value="1"/>
</dbReference>
<dbReference type="SUPFAM" id="SSF53756">
    <property type="entry name" value="UDP-Glycosyltransferase/glycogen phosphorylase"/>
    <property type="match status" value="1"/>
</dbReference>
<dbReference type="CDD" id="cd03801">
    <property type="entry name" value="GT4_PimA-like"/>
    <property type="match status" value="1"/>
</dbReference>
<accession>A0ABW4C8W3</accession>
<evidence type="ECO:0000313" key="3">
    <source>
        <dbReference type="EMBL" id="MFD1426180.1"/>
    </source>
</evidence>
<dbReference type="InterPro" id="IPR001296">
    <property type="entry name" value="Glyco_trans_1"/>
</dbReference>
<feature type="domain" description="Glycosyltransferase subfamily 4-like N-terminal" evidence="2">
    <location>
        <begin position="383"/>
        <end position="524"/>
    </location>
</feature>
<dbReference type="InterPro" id="IPR028098">
    <property type="entry name" value="Glyco_trans_4-like_N"/>
</dbReference>
<name>A0ABW4C8W3_9BACL</name>
<dbReference type="InterPro" id="IPR050194">
    <property type="entry name" value="Glycosyltransferase_grp1"/>
</dbReference>
<dbReference type="PANTHER" id="PTHR45947:SF3">
    <property type="entry name" value="SULFOQUINOVOSYL TRANSFERASE SQD2"/>
    <property type="match status" value="1"/>
</dbReference>
<dbReference type="EMBL" id="JBHTNU010000003">
    <property type="protein sequence ID" value="MFD1426180.1"/>
    <property type="molecule type" value="Genomic_DNA"/>
</dbReference>
<dbReference type="Gene3D" id="3.40.50.2000">
    <property type="entry name" value="Glycogen Phosphorylase B"/>
    <property type="match status" value="2"/>
</dbReference>
<gene>
    <name evidence="3" type="ORF">ACFQ4Y_04435</name>
</gene>
<sequence length="738" mass="83815">MFVDVGVLLSRGTLRKILRGRLSYEFIELYDRFARQIGLQPIFFSPEGLSTPTWQVKGVVRTATRHYRWVVRPIPSVIHNRIKPLELPSGLKRIQERGCVRLFNGDNRLDKWKVYELLRGIPRLKEHLPETEQVSSGMVDRVNSFLQKHPQIYLKPCDSSLARGIYRVEHAEEGKVRMSSSFGEAKILSTREVADRVFQAERPYLVQQGLDLFRLKERRPVDIRVSVQKGEDGNWSVSGMVAKVGIPGAIATNLTVGGSSRPLNSVLSEAEFAQDALLSSIEEVSLLTARTLDDQIPGLADLGLDIGVDSSGKVWLIEVNGRDLRITFLQAGEREMWEKTFQRPMQYAGHLVREEKRRRMEQPVTLFWTPGALDLSGKESGSVETSVREVSERIASNGEIHVLGRGGEGLIRAHLLAIDTSNRRSYLNQGLAELRRLRPDLIQVENRPELLPEVRMACPRAKVLLSLHSGRFLQVFSRSRLRLHFRFADGLLVNSRYLKNTLVGMFPEYREKVWIDYPGVDPNRFSPAKESVNRDRIRVELGLTDKKVILFVGRVVPQKGVHLLVSAFRRMLRDDPDLHLLLIGSNRYGRPVETAYVRKLKKEIRPISQSVTWIPYTDHEKMPGYYQASDLLVTPSVERESFDLVNLEGMACGLPLISARTGGIPEVVVEGKTGILLSETELKRGDLADACTQLLNQPEKRRQMGERGRSRAVSFFTWDESAKGLQQIHKRMLRETPT</sequence>
<dbReference type="PANTHER" id="PTHR45947">
    <property type="entry name" value="SULFOQUINOVOSYL TRANSFERASE SQD2"/>
    <property type="match status" value="1"/>
</dbReference>
<feature type="domain" description="Glycosyl transferase family 1" evidence="1">
    <location>
        <begin position="534"/>
        <end position="710"/>
    </location>
</feature>
<evidence type="ECO:0000259" key="2">
    <source>
        <dbReference type="Pfam" id="PF13439"/>
    </source>
</evidence>
<organism evidence="3 4">
    <name type="scientific">Kroppenstedtia sanguinis</name>
    <dbReference type="NCBI Taxonomy" id="1380684"/>
    <lineage>
        <taxon>Bacteria</taxon>
        <taxon>Bacillati</taxon>
        <taxon>Bacillota</taxon>
        <taxon>Bacilli</taxon>
        <taxon>Bacillales</taxon>
        <taxon>Thermoactinomycetaceae</taxon>
        <taxon>Kroppenstedtia</taxon>
    </lineage>
</organism>
<dbReference type="Pfam" id="PF00534">
    <property type="entry name" value="Glycos_transf_1"/>
    <property type="match status" value="1"/>
</dbReference>
<comment type="caution">
    <text evidence="3">The sequence shown here is derived from an EMBL/GenBank/DDBJ whole genome shotgun (WGS) entry which is preliminary data.</text>
</comment>
<keyword evidence="4" id="KW-1185">Reference proteome</keyword>
<reference evidence="4" key="1">
    <citation type="journal article" date="2019" name="Int. J. Syst. Evol. Microbiol.">
        <title>The Global Catalogue of Microorganisms (GCM) 10K type strain sequencing project: providing services to taxonomists for standard genome sequencing and annotation.</title>
        <authorList>
            <consortium name="The Broad Institute Genomics Platform"/>
            <consortium name="The Broad Institute Genome Sequencing Center for Infectious Disease"/>
            <person name="Wu L."/>
            <person name="Ma J."/>
        </authorList>
    </citation>
    <scope>NUCLEOTIDE SEQUENCE [LARGE SCALE GENOMIC DNA]</scope>
    <source>
        <strain evidence="4">S1</strain>
    </source>
</reference>
<dbReference type="Pfam" id="PF13439">
    <property type="entry name" value="Glyco_transf_4"/>
    <property type="match status" value="1"/>
</dbReference>
<protein>
    <submittedName>
        <fullName evidence="3">YheC/YheD family protein</fullName>
    </submittedName>
</protein>
<proteinExistence type="predicted"/>
<evidence type="ECO:0000259" key="1">
    <source>
        <dbReference type="Pfam" id="PF00534"/>
    </source>
</evidence>
<dbReference type="RefSeq" id="WP_380163183.1">
    <property type="nucleotide sequence ID" value="NZ_JBHTNU010000003.1"/>
</dbReference>
<dbReference type="SUPFAM" id="SSF56059">
    <property type="entry name" value="Glutathione synthetase ATP-binding domain-like"/>
    <property type="match status" value="1"/>
</dbReference>
<dbReference type="Proteomes" id="UP001597282">
    <property type="component" value="Unassembled WGS sequence"/>
</dbReference>
<evidence type="ECO:0000313" key="4">
    <source>
        <dbReference type="Proteomes" id="UP001597282"/>
    </source>
</evidence>
<dbReference type="InterPro" id="IPR026838">
    <property type="entry name" value="YheC/D"/>
</dbReference>